<organism evidence="1 2">
    <name type="scientific">Citrus sinensis</name>
    <name type="common">Sweet orange</name>
    <name type="synonym">Citrus aurantium var. sinensis</name>
    <dbReference type="NCBI Taxonomy" id="2711"/>
    <lineage>
        <taxon>Eukaryota</taxon>
        <taxon>Viridiplantae</taxon>
        <taxon>Streptophyta</taxon>
        <taxon>Embryophyta</taxon>
        <taxon>Tracheophyta</taxon>
        <taxon>Spermatophyta</taxon>
        <taxon>Magnoliopsida</taxon>
        <taxon>eudicotyledons</taxon>
        <taxon>Gunneridae</taxon>
        <taxon>Pentapetalae</taxon>
        <taxon>rosids</taxon>
        <taxon>malvids</taxon>
        <taxon>Sapindales</taxon>
        <taxon>Rutaceae</taxon>
        <taxon>Aurantioideae</taxon>
        <taxon>Citrus</taxon>
    </lineage>
</organism>
<dbReference type="Proteomes" id="UP000829398">
    <property type="component" value="Chromosome 9"/>
</dbReference>
<dbReference type="EMBL" id="CM039178">
    <property type="protein sequence ID" value="KAH9680871.1"/>
    <property type="molecule type" value="Genomic_DNA"/>
</dbReference>
<keyword evidence="2" id="KW-1185">Reference proteome</keyword>
<sequence>MEVVMLKSTNKTKKRSRHVWTKEEEEALLDVLEEIVANGGQFIAGTTRKIEVKLQQLLPESGLKASPHIDSKMKAWKRQYSSIFYMLNTSGFGSNDEKKCIKVDSDEARESYVQSHKDAKGWRGKPFPLYERFAKI</sequence>
<comment type="caution">
    <text evidence="1">The sequence shown here is derived from an EMBL/GenBank/DDBJ whole genome shotgun (WGS) entry which is preliminary data.</text>
</comment>
<accession>A0ACB8I348</accession>
<name>A0ACB8I348_CITSI</name>
<protein>
    <submittedName>
        <fullName evidence="1">Myb DNA-bind 3 domain-containing protein</fullName>
    </submittedName>
</protein>
<proteinExistence type="predicted"/>
<evidence type="ECO:0000313" key="1">
    <source>
        <dbReference type="EMBL" id="KAH9680871.1"/>
    </source>
</evidence>
<reference evidence="2" key="1">
    <citation type="journal article" date="2023" name="Hortic. Res.">
        <title>A chromosome-level phased genome enabling allele-level studies in sweet orange: a case study on citrus Huanglongbing tolerance.</title>
        <authorList>
            <person name="Wu B."/>
            <person name="Yu Q."/>
            <person name="Deng Z."/>
            <person name="Duan Y."/>
            <person name="Luo F."/>
            <person name="Gmitter F. Jr."/>
        </authorList>
    </citation>
    <scope>NUCLEOTIDE SEQUENCE [LARGE SCALE GENOMIC DNA]</scope>
    <source>
        <strain evidence="2">cv. Valencia</strain>
    </source>
</reference>
<evidence type="ECO:0000313" key="2">
    <source>
        <dbReference type="Proteomes" id="UP000829398"/>
    </source>
</evidence>
<gene>
    <name evidence="1" type="ORF">KPL71_026720</name>
</gene>